<dbReference type="SMART" id="SM00454">
    <property type="entry name" value="SAM"/>
    <property type="match status" value="1"/>
</dbReference>
<evidence type="ECO:0000313" key="4">
    <source>
        <dbReference type="Proteomes" id="UP000699462"/>
    </source>
</evidence>
<feature type="compositionally biased region" description="Low complexity" evidence="1">
    <location>
        <begin position="1224"/>
        <end position="1234"/>
    </location>
</feature>
<feature type="compositionally biased region" description="Low complexity" evidence="1">
    <location>
        <begin position="1001"/>
        <end position="1035"/>
    </location>
</feature>
<feature type="compositionally biased region" description="Low complexity" evidence="1">
    <location>
        <begin position="937"/>
        <end position="948"/>
    </location>
</feature>
<feature type="region of interest" description="Disordered" evidence="1">
    <location>
        <begin position="924"/>
        <end position="951"/>
    </location>
</feature>
<dbReference type="CDD" id="cd09509">
    <property type="entry name" value="SAM_Polycomb"/>
    <property type="match status" value="1"/>
</dbReference>
<feature type="region of interest" description="Disordered" evidence="1">
    <location>
        <begin position="972"/>
        <end position="1042"/>
    </location>
</feature>
<feature type="domain" description="SAM" evidence="2">
    <location>
        <begin position="1376"/>
        <end position="1423"/>
    </location>
</feature>
<feature type="compositionally biased region" description="Polar residues" evidence="1">
    <location>
        <begin position="972"/>
        <end position="995"/>
    </location>
</feature>
<gene>
    <name evidence="3" type="ORF">P879_06629</name>
</gene>
<evidence type="ECO:0000259" key="2">
    <source>
        <dbReference type="PROSITE" id="PS50105"/>
    </source>
</evidence>
<dbReference type="PROSITE" id="PS50105">
    <property type="entry name" value="SAM_DOMAIN"/>
    <property type="match status" value="1"/>
</dbReference>
<evidence type="ECO:0000256" key="1">
    <source>
        <dbReference type="SAM" id="MobiDB-lite"/>
    </source>
</evidence>
<feature type="region of interest" description="Disordered" evidence="1">
    <location>
        <begin position="1278"/>
        <end position="1328"/>
    </location>
</feature>
<reference evidence="3 4" key="1">
    <citation type="submission" date="2019-07" db="EMBL/GenBank/DDBJ databases">
        <title>Annotation for the trematode Paragonimus westermani.</title>
        <authorList>
            <person name="Choi Y.-J."/>
        </authorList>
    </citation>
    <scope>NUCLEOTIDE SEQUENCE [LARGE SCALE GENOMIC DNA]</scope>
    <source>
        <strain evidence="3">180907_Pwestermani</strain>
    </source>
</reference>
<dbReference type="Proteomes" id="UP000699462">
    <property type="component" value="Unassembled WGS sequence"/>
</dbReference>
<dbReference type="InterPro" id="IPR050548">
    <property type="entry name" value="PcG_chromatin_remod_factors"/>
</dbReference>
<dbReference type="SUPFAM" id="SSF47769">
    <property type="entry name" value="SAM/Pointed domain"/>
    <property type="match status" value="1"/>
</dbReference>
<feature type="region of interest" description="Disordered" evidence="1">
    <location>
        <begin position="141"/>
        <end position="178"/>
    </location>
</feature>
<dbReference type="EMBL" id="JTDF01005625">
    <property type="protein sequence ID" value="KAF8566090.1"/>
    <property type="molecule type" value="Genomic_DNA"/>
</dbReference>
<dbReference type="GO" id="GO:0045892">
    <property type="term" value="P:negative regulation of DNA-templated transcription"/>
    <property type="evidence" value="ECO:0007669"/>
    <property type="project" value="TreeGrafter"/>
</dbReference>
<organism evidence="3 4">
    <name type="scientific">Paragonimus westermani</name>
    <dbReference type="NCBI Taxonomy" id="34504"/>
    <lineage>
        <taxon>Eukaryota</taxon>
        <taxon>Metazoa</taxon>
        <taxon>Spiralia</taxon>
        <taxon>Lophotrochozoa</taxon>
        <taxon>Platyhelminthes</taxon>
        <taxon>Trematoda</taxon>
        <taxon>Digenea</taxon>
        <taxon>Plagiorchiida</taxon>
        <taxon>Troglotremata</taxon>
        <taxon>Troglotrematidae</taxon>
        <taxon>Paragonimus</taxon>
    </lineage>
</organism>
<evidence type="ECO:0000313" key="3">
    <source>
        <dbReference type="EMBL" id="KAF8566090.1"/>
    </source>
</evidence>
<dbReference type="PANTHER" id="PTHR12247:SF131">
    <property type="entry name" value="LD05287P"/>
    <property type="match status" value="1"/>
</dbReference>
<feature type="compositionally biased region" description="Polar residues" evidence="1">
    <location>
        <begin position="141"/>
        <end position="152"/>
    </location>
</feature>
<dbReference type="GO" id="GO:0042393">
    <property type="term" value="F:histone binding"/>
    <property type="evidence" value="ECO:0007669"/>
    <property type="project" value="TreeGrafter"/>
</dbReference>
<proteinExistence type="predicted"/>
<accession>A0A8T0DE98</accession>
<dbReference type="Pfam" id="PF00536">
    <property type="entry name" value="SAM_1"/>
    <property type="match status" value="1"/>
</dbReference>
<feature type="region of interest" description="Disordered" evidence="1">
    <location>
        <begin position="1169"/>
        <end position="1252"/>
    </location>
</feature>
<dbReference type="InterPro" id="IPR001660">
    <property type="entry name" value="SAM"/>
</dbReference>
<dbReference type="GO" id="GO:0005634">
    <property type="term" value="C:nucleus"/>
    <property type="evidence" value="ECO:0007669"/>
    <property type="project" value="TreeGrafter"/>
</dbReference>
<dbReference type="GO" id="GO:0003682">
    <property type="term" value="F:chromatin binding"/>
    <property type="evidence" value="ECO:0007669"/>
    <property type="project" value="TreeGrafter"/>
</dbReference>
<dbReference type="OrthoDB" id="2390104at2759"/>
<feature type="compositionally biased region" description="Basic and acidic residues" evidence="1">
    <location>
        <begin position="153"/>
        <end position="163"/>
    </location>
</feature>
<sequence length="1442" mass="149909">MDNRLAHSPSENNLSSSALQATPEVPRTVHPPSYPKLPDVDVVDYASNIMPVELCADIGTAELLTQTPVKSVVDDSDTPGCCRPLIMDSLSENNESQSRPALVCNGAPEIPPLDLVQSSAVNTLTCVKPATNSVPIKLQVSQADPQPSITVHTENDVDRREDPGLPDTGGCDDDDDFDVDDRPLTVDLLQEAETSMISVETVNAGELSTTLLPPVCILPSATTTEQQPVQHIAPIISLSSAGAVASVEPTIFSCQDSRPSTMLLEFEGSSCPHLSSLTAVTGTDTARMLSVSSTTVNPICSAETSASHLDPSFISSPPVSSVFTSVPLCLPNTTMLGIRPKPPIPQTVPSVHLVTATPTPVTTPLPSQSTVHLVPFVAASVGSSSLPNPPIPLGNLTGPTPGMPISGAVAPGTAGLQILNVTPMSPFVGTPGIVLHTAGTPNFQPATNPLLSGLPSAAALGGGTALNFLQPAPPTFATTLLQPPTGTPTDFMFEHTLGLAHSLGPAGSLTLLNPGNPSSSVMESFATGPLSSIYPTLFHPSPHSSAPNPALLSTSTSVFIPPTYRQSVAGTTNLVNATAPQMSTSMTGGGLATGLFPGPSLSHANHVAGGAAAGTGLMFQPAPGPMLPPAFGLTSVSLLQSYPFPSYSFPFHGATDLTSLSVTAAPSMCSTSFPVYRPEDYNNTRSSIPVCPVTLHPAPIMSCATVTTANLTSLPQPPALQPCPAVSKRLHRLPLSSTRTGSPTVTTMSGRHAAAGTGFSAVQHTVISSTVPGVLPRATPAATGNIGIRAPNSTIVLPALRRRRSRVLVKPKPVATVAVGSESTPSRLVPAVSVSQTGKVSPPISSTCSSPVRFSSQAAVSNTVVSFKPDDSSQVKLLTEHTHPDISPVVTEPICSTFDGQLLAPNKLPLTSSSPPLGVVLTTTETSKESKTISCLSETPSPTPGSSSDLVVTEMHNGVDQSIEHSAATLNSTDQHNMGSPSTQRCDTPVPNTFKPTVRESSSSTTSPTPSSTGSTCSSPQSSSSPPASQPNTSPIVTTSPTNCIRTPLVKLPNGIHDHGELNTSMQRLGVSCSSTVTGETDENQVSPALIATGLLPVSRTDRRYTPTVPPPLLHRGPDDHRILTHVLDGHVIYESNRPFPVRNGMAVVEAALLQQCVREQAETTIGKSLAKVTRTQPMDSEPMTNGHEPMQMDEGVLIKRFADSPGSGESNRSTRTSRKPSRTHSSSSNSPSNLRCNHGPPSKRSLDPGSVSECSMICKSGEETTVRSDKTVPPAVRLATVSPPFSRPLSTGSNVDSPASISSSTKDDSSRVCQPAPLPYRSPTVARTSPGAVSTCTVIPDAIHPLPVGFRSFPPPYAVAPQQPAPPPPGPVRHWTPDDVVTFVQGTPGCGAYASAFLTNEIDGEALLLLAKDQFIQPPIGMKIGPALKLAARLESIRHVN</sequence>
<dbReference type="Gene3D" id="1.10.150.50">
    <property type="entry name" value="Transcription Factor, Ets-1"/>
    <property type="match status" value="1"/>
</dbReference>
<feature type="region of interest" description="Disordered" evidence="1">
    <location>
        <begin position="1"/>
        <end position="33"/>
    </location>
</feature>
<keyword evidence="4" id="KW-1185">Reference proteome</keyword>
<feature type="compositionally biased region" description="Polar residues" evidence="1">
    <location>
        <begin position="9"/>
        <end position="20"/>
    </location>
</feature>
<dbReference type="InterPro" id="IPR013761">
    <property type="entry name" value="SAM/pointed_sf"/>
</dbReference>
<dbReference type="PANTHER" id="PTHR12247">
    <property type="entry name" value="POLYCOMB GROUP PROTEIN"/>
    <property type="match status" value="1"/>
</dbReference>
<protein>
    <recommendedName>
        <fullName evidence="2">SAM domain-containing protein</fullName>
    </recommendedName>
</protein>
<name>A0A8T0DE98_9TREM</name>
<comment type="caution">
    <text evidence="3">The sequence shown here is derived from an EMBL/GenBank/DDBJ whole genome shotgun (WGS) entry which is preliminary data.</text>
</comment>